<comment type="similarity">
    <text evidence="2">Belongs to the class-V pyridoxal-phosphate-dependent aminotransferase family. Csd subfamily.</text>
</comment>
<gene>
    <name evidence="9" type="ORF">SAMN06264849_11656</name>
</gene>
<organism evidence="9 10">
    <name type="scientific">Melghirimyces algeriensis</name>
    <dbReference type="NCBI Taxonomy" id="910412"/>
    <lineage>
        <taxon>Bacteria</taxon>
        <taxon>Bacillati</taxon>
        <taxon>Bacillota</taxon>
        <taxon>Bacilli</taxon>
        <taxon>Bacillales</taxon>
        <taxon>Thermoactinomycetaceae</taxon>
        <taxon>Melghirimyces</taxon>
    </lineage>
</organism>
<dbReference type="Pfam" id="PF00266">
    <property type="entry name" value="Aminotran_5"/>
    <property type="match status" value="1"/>
</dbReference>
<protein>
    <recommendedName>
        <fullName evidence="3">cysteine desulfurase</fullName>
        <ecNumber evidence="3">2.8.1.7</ecNumber>
    </recommendedName>
</protein>
<reference evidence="9 10" key="1">
    <citation type="submission" date="2017-05" db="EMBL/GenBank/DDBJ databases">
        <authorList>
            <person name="Varghese N."/>
            <person name="Submissions S."/>
        </authorList>
    </citation>
    <scope>NUCLEOTIDE SEQUENCE [LARGE SCALE GENOMIC DNA]</scope>
    <source>
        <strain evidence="9 10">DSM 45474</strain>
    </source>
</reference>
<dbReference type="SUPFAM" id="SSF53383">
    <property type="entry name" value="PLP-dependent transferases"/>
    <property type="match status" value="1"/>
</dbReference>
<accession>A0A521FCV3</accession>
<dbReference type="CDD" id="cd06453">
    <property type="entry name" value="SufS_like"/>
    <property type="match status" value="1"/>
</dbReference>
<feature type="domain" description="Aminotransferase class V" evidence="8">
    <location>
        <begin position="2"/>
        <end position="368"/>
    </location>
</feature>
<name>A0A521FCV3_9BACL</name>
<keyword evidence="10" id="KW-1185">Reference proteome</keyword>
<proteinExistence type="inferred from homology"/>
<evidence type="ECO:0000259" key="8">
    <source>
        <dbReference type="Pfam" id="PF00266"/>
    </source>
</evidence>
<dbReference type="InterPro" id="IPR015421">
    <property type="entry name" value="PyrdxlP-dep_Trfase_major"/>
</dbReference>
<keyword evidence="5" id="KW-0663">Pyridoxal phosphate</keyword>
<dbReference type="InterPro" id="IPR015422">
    <property type="entry name" value="PyrdxlP-dep_Trfase_small"/>
</dbReference>
<evidence type="ECO:0000256" key="6">
    <source>
        <dbReference type="ARBA" id="ARBA00050776"/>
    </source>
</evidence>
<keyword evidence="4" id="KW-0808">Transferase</keyword>
<dbReference type="PIRSF" id="PIRSF005572">
    <property type="entry name" value="NifS"/>
    <property type="match status" value="1"/>
</dbReference>
<dbReference type="InterPro" id="IPR016454">
    <property type="entry name" value="Cysteine_dSase"/>
</dbReference>
<dbReference type="GO" id="GO:0031071">
    <property type="term" value="F:cysteine desulfurase activity"/>
    <property type="evidence" value="ECO:0007669"/>
    <property type="project" value="UniProtKB-EC"/>
</dbReference>
<feature type="region of interest" description="Disordered" evidence="7">
    <location>
        <begin position="228"/>
        <end position="247"/>
    </location>
</feature>
<dbReference type="AlphaFoldDB" id="A0A521FCV3"/>
<dbReference type="GO" id="GO:0030170">
    <property type="term" value="F:pyridoxal phosphate binding"/>
    <property type="evidence" value="ECO:0007669"/>
    <property type="project" value="InterPro"/>
</dbReference>
<dbReference type="InterPro" id="IPR015424">
    <property type="entry name" value="PyrdxlP-dep_Trfase"/>
</dbReference>
<evidence type="ECO:0000313" key="10">
    <source>
        <dbReference type="Proteomes" id="UP000315636"/>
    </source>
</evidence>
<feature type="compositionally biased region" description="Basic and acidic residues" evidence="7">
    <location>
        <begin position="230"/>
        <end position="242"/>
    </location>
</feature>
<dbReference type="InterPro" id="IPR010970">
    <property type="entry name" value="Cys_dSase_SufS"/>
</dbReference>
<dbReference type="PANTHER" id="PTHR43586">
    <property type="entry name" value="CYSTEINE DESULFURASE"/>
    <property type="match status" value="1"/>
</dbReference>
<comment type="cofactor">
    <cofactor evidence="1">
        <name>pyridoxal 5'-phosphate</name>
        <dbReference type="ChEBI" id="CHEBI:597326"/>
    </cofactor>
</comment>
<dbReference type="EC" id="2.8.1.7" evidence="3"/>
<dbReference type="Gene3D" id="3.40.640.10">
    <property type="entry name" value="Type I PLP-dependent aspartate aminotransferase-like (Major domain)"/>
    <property type="match status" value="1"/>
</dbReference>
<evidence type="ECO:0000256" key="2">
    <source>
        <dbReference type="ARBA" id="ARBA00010447"/>
    </source>
</evidence>
<evidence type="ECO:0000313" key="9">
    <source>
        <dbReference type="EMBL" id="SMO93989.1"/>
    </source>
</evidence>
<dbReference type="Gene3D" id="3.90.1150.10">
    <property type="entry name" value="Aspartate Aminotransferase, domain 1"/>
    <property type="match status" value="1"/>
</dbReference>
<dbReference type="PANTHER" id="PTHR43586:SF4">
    <property type="entry name" value="ISOPENICILLIN N EPIMERASE"/>
    <property type="match status" value="1"/>
</dbReference>
<evidence type="ECO:0000256" key="4">
    <source>
        <dbReference type="ARBA" id="ARBA00022679"/>
    </source>
</evidence>
<dbReference type="EMBL" id="FXTI01000016">
    <property type="protein sequence ID" value="SMO93989.1"/>
    <property type="molecule type" value="Genomic_DNA"/>
</dbReference>
<evidence type="ECO:0000256" key="1">
    <source>
        <dbReference type="ARBA" id="ARBA00001933"/>
    </source>
</evidence>
<sequence>MIYLDNAATTWPKPESVSKAMKDCLQNYGANPGRGGHQLSRMAAQTVEETRRLLAQLFHVQDPKNMIFCQNGTHAMNLALKGWLRKGDHVITTGWEHHAVARPLEAMKKDMGIQVEYIPSGTEGPVDLKRLESAVQSHTRLIVSTHASNINGVLIPIEKIGEIAKKKGVPLLVDAAQTAGMVPIDVESMGISMLAFPGHKGLLGPQGTGGLYVAPDLPLQPLIYGGTGSRSEDFQQPEERPGAFESGTLNTPGIAGLGAGIQFVLEKGINEIHRYESLLTQYLVDGLKRLEKVRVFNSEYPSVSVVSFTVDGVEPLEVAMILDEHYEIAVRAGYHCAALAHQTMGTDQHGTVRVSPGYFNTKEDLDQLFEALDEIVKAFSGL</sequence>
<evidence type="ECO:0000256" key="5">
    <source>
        <dbReference type="ARBA" id="ARBA00022898"/>
    </source>
</evidence>
<dbReference type="Proteomes" id="UP000315636">
    <property type="component" value="Unassembled WGS sequence"/>
</dbReference>
<dbReference type="InterPro" id="IPR000192">
    <property type="entry name" value="Aminotrans_V_dom"/>
</dbReference>
<evidence type="ECO:0000256" key="3">
    <source>
        <dbReference type="ARBA" id="ARBA00012239"/>
    </source>
</evidence>
<dbReference type="NCBIfam" id="TIGR01977">
    <property type="entry name" value="am_tr_V_EF2568"/>
    <property type="match status" value="1"/>
</dbReference>
<dbReference type="InterPro" id="IPR010969">
    <property type="entry name" value="Cys_dSase-rel_unknwn_funct"/>
</dbReference>
<evidence type="ECO:0000256" key="7">
    <source>
        <dbReference type="SAM" id="MobiDB-lite"/>
    </source>
</evidence>
<comment type="catalytic activity">
    <reaction evidence="6">
        <text>(sulfur carrier)-H + L-cysteine = (sulfur carrier)-SH + L-alanine</text>
        <dbReference type="Rhea" id="RHEA:43892"/>
        <dbReference type="Rhea" id="RHEA-COMP:14737"/>
        <dbReference type="Rhea" id="RHEA-COMP:14739"/>
        <dbReference type="ChEBI" id="CHEBI:29917"/>
        <dbReference type="ChEBI" id="CHEBI:35235"/>
        <dbReference type="ChEBI" id="CHEBI:57972"/>
        <dbReference type="ChEBI" id="CHEBI:64428"/>
        <dbReference type="EC" id="2.8.1.7"/>
    </reaction>
</comment>
<dbReference type="RefSeq" id="WP_185956375.1">
    <property type="nucleotide sequence ID" value="NZ_FXTI01000016.1"/>
</dbReference>
<dbReference type="GO" id="GO:0006534">
    <property type="term" value="P:cysteine metabolic process"/>
    <property type="evidence" value="ECO:0007669"/>
    <property type="project" value="InterPro"/>
</dbReference>